<protein>
    <submittedName>
        <fullName evidence="2">Uncharacterized protein</fullName>
    </submittedName>
</protein>
<keyword evidence="3" id="KW-1185">Reference proteome</keyword>
<evidence type="ECO:0000313" key="2">
    <source>
        <dbReference type="EMBL" id="GAA4052475.1"/>
    </source>
</evidence>
<reference evidence="3" key="1">
    <citation type="journal article" date="2019" name="Int. J. Syst. Evol. Microbiol.">
        <title>The Global Catalogue of Microorganisms (GCM) 10K type strain sequencing project: providing services to taxonomists for standard genome sequencing and annotation.</title>
        <authorList>
            <consortium name="The Broad Institute Genomics Platform"/>
            <consortium name="The Broad Institute Genome Sequencing Center for Infectious Disease"/>
            <person name="Wu L."/>
            <person name="Ma J."/>
        </authorList>
    </citation>
    <scope>NUCLEOTIDE SEQUENCE [LARGE SCALE GENOMIC DNA]</scope>
    <source>
        <strain evidence="3">JCM 16925</strain>
    </source>
</reference>
<evidence type="ECO:0000313" key="3">
    <source>
        <dbReference type="Proteomes" id="UP001499984"/>
    </source>
</evidence>
<evidence type="ECO:0000256" key="1">
    <source>
        <dbReference type="SAM" id="MobiDB-lite"/>
    </source>
</evidence>
<gene>
    <name evidence="2" type="ORF">GCM10022233_24200</name>
</gene>
<organism evidence="2 3">
    <name type="scientific">Streptomyces shaanxiensis</name>
    <dbReference type="NCBI Taxonomy" id="653357"/>
    <lineage>
        <taxon>Bacteria</taxon>
        <taxon>Bacillati</taxon>
        <taxon>Actinomycetota</taxon>
        <taxon>Actinomycetes</taxon>
        <taxon>Kitasatosporales</taxon>
        <taxon>Streptomycetaceae</taxon>
        <taxon>Streptomyces</taxon>
    </lineage>
</organism>
<dbReference type="Proteomes" id="UP001499984">
    <property type="component" value="Unassembled WGS sequence"/>
</dbReference>
<accession>A0ABP7UTJ1</accession>
<dbReference type="EMBL" id="BAAAZY010000008">
    <property type="protein sequence ID" value="GAA4052475.1"/>
    <property type="molecule type" value="Genomic_DNA"/>
</dbReference>
<name>A0ABP7UTJ1_9ACTN</name>
<dbReference type="RefSeq" id="WP_345011624.1">
    <property type="nucleotide sequence ID" value="NZ_BAAAZY010000008.1"/>
</dbReference>
<feature type="region of interest" description="Disordered" evidence="1">
    <location>
        <begin position="1"/>
        <end position="20"/>
    </location>
</feature>
<comment type="caution">
    <text evidence="2">The sequence shown here is derived from an EMBL/GenBank/DDBJ whole genome shotgun (WGS) entry which is preliminary data.</text>
</comment>
<sequence length="88" mass="9428">MYEGLGVPQPPWPRTGRLSRRPVGPVHQGWLRADLALAFDLAARPRVRRTVSSAVVASHLDSDMPIGLGASPGTTDDVTKVLIDALNC</sequence>
<proteinExistence type="predicted"/>